<comment type="caution">
    <text evidence="3">The sequence shown here is derived from an EMBL/GenBank/DDBJ whole genome shotgun (WGS) entry which is preliminary data.</text>
</comment>
<keyword evidence="2" id="KW-0472">Membrane</keyword>
<protein>
    <submittedName>
        <fullName evidence="3">Uncharacterized protein</fullName>
    </submittedName>
</protein>
<keyword evidence="2" id="KW-0812">Transmembrane</keyword>
<reference evidence="3 4" key="1">
    <citation type="submission" date="2016-02" db="EMBL/GenBank/DDBJ databases">
        <title>Genome analysis of coral dinoflagellate symbionts highlights evolutionary adaptations to a symbiotic lifestyle.</title>
        <authorList>
            <person name="Aranda M."/>
            <person name="Li Y."/>
            <person name="Liew Y.J."/>
            <person name="Baumgarten S."/>
            <person name="Simakov O."/>
            <person name="Wilson M."/>
            <person name="Piel J."/>
            <person name="Ashoor H."/>
            <person name="Bougouffa S."/>
            <person name="Bajic V.B."/>
            <person name="Ryu T."/>
            <person name="Ravasi T."/>
            <person name="Bayer T."/>
            <person name="Micklem G."/>
            <person name="Kim H."/>
            <person name="Bhak J."/>
            <person name="Lajeunesse T.C."/>
            <person name="Voolstra C.R."/>
        </authorList>
    </citation>
    <scope>NUCLEOTIDE SEQUENCE [LARGE SCALE GENOMIC DNA]</scope>
    <source>
        <strain evidence="3 4">CCMP2467</strain>
    </source>
</reference>
<evidence type="ECO:0000256" key="2">
    <source>
        <dbReference type="SAM" id="Phobius"/>
    </source>
</evidence>
<proteinExistence type="predicted"/>
<name>A0A1Q9C5E0_SYMMI</name>
<keyword evidence="4" id="KW-1185">Reference proteome</keyword>
<sequence length="105" mass="11517">MTLITKMVPVILKMMVVVMLMMALMMMLMRCLRSKTSGTNFKTAAKCFSFHPNCELPDPTLNAGEPLEDDEDEGLGGGDEEEEGLESLGVGSSDYESVRTSIYTV</sequence>
<dbReference type="EMBL" id="LSRX01001657">
    <property type="protein sequence ID" value="OLP78138.1"/>
    <property type="molecule type" value="Genomic_DNA"/>
</dbReference>
<organism evidence="3 4">
    <name type="scientific">Symbiodinium microadriaticum</name>
    <name type="common">Dinoflagellate</name>
    <name type="synonym">Zooxanthella microadriatica</name>
    <dbReference type="NCBI Taxonomy" id="2951"/>
    <lineage>
        <taxon>Eukaryota</taxon>
        <taxon>Sar</taxon>
        <taxon>Alveolata</taxon>
        <taxon>Dinophyceae</taxon>
        <taxon>Suessiales</taxon>
        <taxon>Symbiodiniaceae</taxon>
        <taxon>Symbiodinium</taxon>
    </lineage>
</organism>
<accession>A0A1Q9C5E0</accession>
<evidence type="ECO:0000313" key="3">
    <source>
        <dbReference type="EMBL" id="OLP78138.1"/>
    </source>
</evidence>
<evidence type="ECO:0000313" key="4">
    <source>
        <dbReference type="Proteomes" id="UP000186817"/>
    </source>
</evidence>
<dbReference type="AlphaFoldDB" id="A0A1Q9C5E0"/>
<evidence type="ECO:0000256" key="1">
    <source>
        <dbReference type="SAM" id="MobiDB-lite"/>
    </source>
</evidence>
<keyword evidence="2" id="KW-1133">Transmembrane helix</keyword>
<feature type="region of interest" description="Disordered" evidence="1">
    <location>
        <begin position="59"/>
        <end position="105"/>
    </location>
</feature>
<feature type="compositionally biased region" description="Acidic residues" evidence="1">
    <location>
        <begin position="66"/>
        <end position="85"/>
    </location>
</feature>
<gene>
    <name evidence="3" type="ORF">AK812_SmicGene41720</name>
</gene>
<feature type="transmembrane region" description="Helical" evidence="2">
    <location>
        <begin position="12"/>
        <end position="32"/>
    </location>
</feature>
<dbReference type="Proteomes" id="UP000186817">
    <property type="component" value="Unassembled WGS sequence"/>
</dbReference>